<keyword evidence="2" id="KW-0677">Repeat</keyword>
<sequence>MRALRTELDVRLCSLQGSPGPLGPEGLKGQKGDPGIAGSHGPVGSAGDHGPQGPTGPPGKVHVVPGEKGEKGRVGTSDPCPCPLERASYPNAQIPAIFIVNNEEELWALPRGNMMVLRKDTRTLYFYEKSGWATVHGWRGSCGDGVRQAEIGEQCDDGNRDASDSCIECRRAFCGDGHRHQATEQCDQQDFGLETCATYLPGLMVCDLSKCPLGSEVTPNDHKNVITASMTFLLYSAFIWPTRQKQCLAIEWSDAPVVNCEQSLD</sequence>
<dbReference type="GO" id="GO:0005615">
    <property type="term" value="C:extracellular space"/>
    <property type="evidence" value="ECO:0007669"/>
    <property type="project" value="TreeGrafter"/>
</dbReference>
<evidence type="ECO:0000256" key="4">
    <source>
        <dbReference type="SAM" id="MobiDB-lite"/>
    </source>
</evidence>
<accession>A0A8X8BMH5</accession>
<protein>
    <submittedName>
        <fullName evidence="5">COLQ Acetylcholinesterase</fullName>
    </submittedName>
</protein>
<keyword evidence="3" id="KW-1015">Disulfide bond</keyword>
<dbReference type="Pfam" id="PF01391">
    <property type="entry name" value="Collagen"/>
    <property type="match status" value="1"/>
</dbReference>
<evidence type="ECO:0000256" key="1">
    <source>
        <dbReference type="ARBA" id="ARBA00022729"/>
    </source>
</evidence>
<dbReference type="InterPro" id="IPR011936">
    <property type="entry name" value="Myxo_disulph_rpt"/>
</dbReference>
<evidence type="ECO:0000256" key="2">
    <source>
        <dbReference type="ARBA" id="ARBA00022737"/>
    </source>
</evidence>
<keyword evidence="1" id="KW-0732">Signal</keyword>
<feature type="non-terminal residue" evidence="5">
    <location>
        <position position="1"/>
    </location>
</feature>
<proteinExistence type="predicted"/>
<feature type="non-terminal residue" evidence="5">
    <location>
        <position position="265"/>
    </location>
</feature>
<dbReference type="PANTHER" id="PTHR24023">
    <property type="entry name" value="COLLAGEN ALPHA"/>
    <property type="match status" value="1"/>
</dbReference>
<dbReference type="InterPro" id="IPR008160">
    <property type="entry name" value="Collagen"/>
</dbReference>
<dbReference type="EMBL" id="JAATIS010005477">
    <property type="protein sequence ID" value="KAG2459702.1"/>
    <property type="molecule type" value="Genomic_DNA"/>
</dbReference>
<name>A0A8X8BMH5_POLSE</name>
<evidence type="ECO:0000256" key="3">
    <source>
        <dbReference type="ARBA" id="ARBA00023157"/>
    </source>
</evidence>
<dbReference type="GO" id="GO:0030198">
    <property type="term" value="P:extracellular matrix organization"/>
    <property type="evidence" value="ECO:0007669"/>
    <property type="project" value="TreeGrafter"/>
</dbReference>
<evidence type="ECO:0000313" key="6">
    <source>
        <dbReference type="Proteomes" id="UP000886611"/>
    </source>
</evidence>
<organism evidence="5 6">
    <name type="scientific">Polypterus senegalus</name>
    <name type="common">Senegal bichir</name>
    <dbReference type="NCBI Taxonomy" id="55291"/>
    <lineage>
        <taxon>Eukaryota</taxon>
        <taxon>Metazoa</taxon>
        <taxon>Chordata</taxon>
        <taxon>Craniata</taxon>
        <taxon>Vertebrata</taxon>
        <taxon>Euteleostomi</taxon>
        <taxon>Actinopterygii</taxon>
        <taxon>Polypteriformes</taxon>
        <taxon>Polypteridae</taxon>
        <taxon>Polypterus</taxon>
    </lineage>
</organism>
<dbReference type="GO" id="GO:0031012">
    <property type="term" value="C:extracellular matrix"/>
    <property type="evidence" value="ECO:0007669"/>
    <property type="project" value="TreeGrafter"/>
</dbReference>
<feature type="region of interest" description="Disordered" evidence="4">
    <location>
        <begin position="14"/>
        <end position="78"/>
    </location>
</feature>
<comment type="caution">
    <text evidence="5">The sequence shown here is derived from an EMBL/GenBank/DDBJ whole genome shotgun (WGS) entry which is preliminary data.</text>
</comment>
<dbReference type="PANTHER" id="PTHR24023:SF1096">
    <property type="entry name" value="COLLAGEN ALPHA-1(I) CHAIN-LIKE"/>
    <property type="match status" value="1"/>
</dbReference>
<dbReference type="Proteomes" id="UP000886611">
    <property type="component" value="Unassembled WGS sequence"/>
</dbReference>
<dbReference type="GO" id="GO:0030020">
    <property type="term" value="F:extracellular matrix structural constituent conferring tensile strength"/>
    <property type="evidence" value="ECO:0007669"/>
    <property type="project" value="TreeGrafter"/>
</dbReference>
<keyword evidence="6" id="KW-1185">Reference proteome</keyword>
<reference evidence="5 6" key="1">
    <citation type="journal article" date="2021" name="Cell">
        <title>Tracing the genetic footprints of vertebrate landing in non-teleost ray-finned fishes.</title>
        <authorList>
            <person name="Bi X."/>
            <person name="Wang K."/>
            <person name="Yang L."/>
            <person name="Pan H."/>
            <person name="Jiang H."/>
            <person name="Wei Q."/>
            <person name="Fang M."/>
            <person name="Yu H."/>
            <person name="Zhu C."/>
            <person name="Cai Y."/>
            <person name="He Y."/>
            <person name="Gan X."/>
            <person name="Zeng H."/>
            <person name="Yu D."/>
            <person name="Zhu Y."/>
            <person name="Jiang H."/>
            <person name="Qiu Q."/>
            <person name="Yang H."/>
            <person name="Zhang Y.E."/>
            <person name="Wang W."/>
            <person name="Zhu M."/>
            <person name="He S."/>
            <person name="Zhang G."/>
        </authorList>
    </citation>
    <scope>NUCLEOTIDE SEQUENCE [LARGE SCALE GENOMIC DNA]</scope>
    <source>
        <strain evidence="5">Bchr_013</strain>
    </source>
</reference>
<dbReference type="AlphaFoldDB" id="A0A8X8BMH5"/>
<evidence type="ECO:0000313" key="5">
    <source>
        <dbReference type="EMBL" id="KAG2459702.1"/>
    </source>
</evidence>
<dbReference type="NCBIfam" id="TIGR02232">
    <property type="entry name" value="myxo_disulf_rpt"/>
    <property type="match status" value="1"/>
</dbReference>
<gene>
    <name evidence="5" type="primary">Colq</name>
    <name evidence="5" type="ORF">GTO96_0020010</name>
</gene>
<dbReference type="InterPro" id="IPR050149">
    <property type="entry name" value="Collagen_superfamily"/>
</dbReference>